<dbReference type="SMART" id="SM00191">
    <property type="entry name" value="Int_alpha"/>
    <property type="match status" value="6"/>
</dbReference>
<accession>A0A1A8ZZE3</accession>
<dbReference type="SUPFAM" id="SSF69318">
    <property type="entry name" value="Integrin alpha N-terminal domain"/>
    <property type="match status" value="1"/>
</dbReference>
<evidence type="ECO:0000256" key="4">
    <source>
        <dbReference type="ARBA" id="ARBA00023180"/>
    </source>
</evidence>
<dbReference type="Proteomes" id="UP000199385">
    <property type="component" value="Chromosome I"/>
</dbReference>
<keyword evidence="2" id="KW-0677">Repeat</keyword>
<dbReference type="EMBL" id="LT594323">
    <property type="protein sequence ID" value="SBT49260.1"/>
    <property type="molecule type" value="Genomic_DNA"/>
</dbReference>
<organism evidence="5 6">
    <name type="scientific">Micromonospora auratinigra</name>
    <dbReference type="NCBI Taxonomy" id="261654"/>
    <lineage>
        <taxon>Bacteria</taxon>
        <taxon>Bacillati</taxon>
        <taxon>Actinomycetota</taxon>
        <taxon>Actinomycetes</taxon>
        <taxon>Micromonosporales</taxon>
        <taxon>Micromonosporaceae</taxon>
        <taxon>Micromonospora</taxon>
    </lineage>
</organism>
<dbReference type="PANTHER" id="PTHR23221">
    <property type="entry name" value="GLYCOSYLPHOSPHATIDYLINOSITOL PHOSPHOLIPASE D"/>
    <property type="match status" value="1"/>
</dbReference>
<dbReference type="PRINTS" id="PR01185">
    <property type="entry name" value="INTEGRINA"/>
</dbReference>
<dbReference type="InterPro" id="IPR013519">
    <property type="entry name" value="Int_alpha_beta-p"/>
</dbReference>
<name>A0A1A8ZZE3_9ACTN</name>
<dbReference type="RefSeq" id="WP_231921179.1">
    <property type="nucleotide sequence ID" value="NZ_LT594323.1"/>
</dbReference>
<dbReference type="InterPro" id="IPR028994">
    <property type="entry name" value="Integrin_alpha_N"/>
</dbReference>
<dbReference type="GO" id="GO:0007155">
    <property type="term" value="P:cell adhesion"/>
    <property type="evidence" value="ECO:0007669"/>
    <property type="project" value="InterPro"/>
</dbReference>
<proteinExistence type="predicted"/>
<gene>
    <name evidence="5" type="ORF">GA0070611_4343</name>
</gene>
<dbReference type="Pfam" id="PF01839">
    <property type="entry name" value="FG-GAP"/>
    <property type="match status" value="5"/>
</dbReference>
<keyword evidence="6" id="KW-1185">Reference proteome</keyword>
<protein>
    <submittedName>
        <fullName evidence="5">FG-GAP repeat-containing protein</fullName>
    </submittedName>
</protein>
<dbReference type="AlphaFoldDB" id="A0A1A8ZZE3"/>
<dbReference type="STRING" id="261654.GA0070611_4343"/>
<dbReference type="InterPro" id="IPR013517">
    <property type="entry name" value="FG-GAP"/>
</dbReference>
<evidence type="ECO:0000256" key="3">
    <source>
        <dbReference type="ARBA" id="ARBA00022801"/>
    </source>
</evidence>
<dbReference type="GO" id="GO:0008305">
    <property type="term" value="C:integrin complex"/>
    <property type="evidence" value="ECO:0007669"/>
    <property type="project" value="InterPro"/>
</dbReference>
<keyword evidence="1" id="KW-0732">Signal</keyword>
<evidence type="ECO:0000313" key="6">
    <source>
        <dbReference type="Proteomes" id="UP000199385"/>
    </source>
</evidence>
<evidence type="ECO:0000256" key="2">
    <source>
        <dbReference type="ARBA" id="ARBA00022737"/>
    </source>
</evidence>
<evidence type="ECO:0000313" key="5">
    <source>
        <dbReference type="EMBL" id="SBT49260.1"/>
    </source>
</evidence>
<keyword evidence="4" id="KW-0325">Glycoprotein</keyword>
<dbReference type="Gene3D" id="2.130.10.130">
    <property type="entry name" value="Integrin alpha, N-terminal"/>
    <property type="match status" value="3"/>
</dbReference>
<evidence type="ECO:0000256" key="1">
    <source>
        <dbReference type="ARBA" id="ARBA00022729"/>
    </source>
</evidence>
<dbReference type="PANTHER" id="PTHR23221:SF7">
    <property type="entry name" value="PHOSPHATIDYLINOSITOL-GLYCAN-SPECIFIC PHOSPHOLIPASE D"/>
    <property type="match status" value="1"/>
</dbReference>
<dbReference type="PATRIC" id="fig|261654.4.peg.4409"/>
<dbReference type="InterPro" id="IPR000413">
    <property type="entry name" value="Integrin_alpha"/>
</dbReference>
<dbReference type="GO" id="GO:0016787">
    <property type="term" value="F:hydrolase activity"/>
    <property type="evidence" value="ECO:0007669"/>
    <property type="project" value="UniProtKB-KW"/>
</dbReference>
<reference evidence="6" key="1">
    <citation type="submission" date="2016-06" db="EMBL/GenBank/DDBJ databases">
        <authorList>
            <person name="Varghese N."/>
            <person name="Submissions Spin"/>
        </authorList>
    </citation>
    <scope>NUCLEOTIDE SEQUENCE [LARGE SCALE GENOMIC DNA]</scope>
    <source>
        <strain evidence="6">DSM 44815</strain>
    </source>
</reference>
<dbReference type="PROSITE" id="PS51470">
    <property type="entry name" value="FG_GAP"/>
    <property type="match status" value="5"/>
</dbReference>
<sequence length="524" mass="52026">MINREGVVLQYERVKTDGLRPRPVLGTGDTRSDFDGDGVDDVAAMGDPSFSKVPLPEYATGVVTVRYSSAPQVDHFLGVLSSDGGCGCFGTTLAAGNFNGDRYDDLVIGDQDEVDPGNGKHAGGVWVIPGSSGGLVAGSARHFSQSSPGVPGDPEQYDHFGGALAAGDLNGDGRDDLAIGAYGEAIGTKTDAGAVTVLLGTATGLTATGAAFLSQDQSAVPGTSEPNDRFGYTLAIGKVNGDRYADLVIGAPMEDDSSSWNGSGMVTLMWGSAAGVATTGATSVTGAALRGVLGQTGAIAWYLGLALAVGDVNGDGLGEVIAGAPDAQTPELTGGLVAAFTGRSAGLSAGAVRVITQDTSGVPGTSGGGDRFGAALAVGDVTGDGKADVLVGAPGETVGKAVEAGSVTLLKGSAAGLTGSGAQTFYQGQSGVPGAAERGDKFGVAVALLDLDRRGGLDVVAGAPGEEVTGDLAGYPSGSVTRIQGVGGQVPPVLWTGLGLRSDYVWPQRYGLRIAGPQSGGPLY</sequence>
<keyword evidence="3" id="KW-0378">Hydrolase</keyword>